<reference evidence="1" key="1">
    <citation type="submission" date="2020-11" db="EMBL/GenBank/DDBJ databases">
        <authorList>
            <consortium name="DOE Joint Genome Institute"/>
            <person name="Ahrendt S."/>
            <person name="Riley R."/>
            <person name="Andreopoulos W."/>
            <person name="Labutti K."/>
            <person name="Pangilinan J."/>
            <person name="Ruiz-Duenas F.J."/>
            <person name="Barrasa J.M."/>
            <person name="Sanchez-Garcia M."/>
            <person name="Camarero S."/>
            <person name="Miyauchi S."/>
            <person name="Serrano A."/>
            <person name="Linde D."/>
            <person name="Babiker R."/>
            <person name="Drula E."/>
            <person name="Ayuso-Fernandez I."/>
            <person name="Pacheco R."/>
            <person name="Padilla G."/>
            <person name="Ferreira P."/>
            <person name="Barriuso J."/>
            <person name="Kellner H."/>
            <person name="Castanera R."/>
            <person name="Alfaro M."/>
            <person name="Ramirez L."/>
            <person name="Pisabarro A.G."/>
            <person name="Kuo A."/>
            <person name="Tritt A."/>
            <person name="Lipzen A."/>
            <person name="He G."/>
            <person name="Yan M."/>
            <person name="Ng V."/>
            <person name="Cullen D."/>
            <person name="Martin F."/>
            <person name="Rosso M.-N."/>
            <person name="Henrissat B."/>
            <person name="Hibbett D."/>
            <person name="Martinez A.T."/>
            <person name="Grigoriev I.V."/>
        </authorList>
    </citation>
    <scope>NUCLEOTIDE SEQUENCE</scope>
    <source>
        <strain evidence="1">CBS 247.69</strain>
    </source>
</reference>
<sequence length="155" mass="17645">MSIIQYDYISPNCLAESMTADSASISENRDLPGTINFTLKSDKPFKSVHVTISTANNTLEAKHISYTANRIFVSNETTQKIQCFISNYTYPEGGDRWYDIGPGFDNQGWYRPGWEVVAFKNEADTQRVGFYIDNTKRTTEIRFRSFSDVDIVHSG</sequence>
<name>A0A9P5XUL7_9AGAR</name>
<gene>
    <name evidence="1" type="ORF">BDZ94DRAFT_160844</name>
</gene>
<evidence type="ECO:0000313" key="1">
    <source>
        <dbReference type="EMBL" id="KAF9457878.1"/>
    </source>
</evidence>
<protein>
    <submittedName>
        <fullName evidence="1">Uncharacterized protein</fullName>
    </submittedName>
</protein>
<comment type="caution">
    <text evidence="1">The sequence shown here is derived from an EMBL/GenBank/DDBJ whole genome shotgun (WGS) entry which is preliminary data.</text>
</comment>
<accession>A0A9P5XUL7</accession>
<evidence type="ECO:0000313" key="2">
    <source>
        <dbReference type="Proteomes" id="UP000807353"/>
    </source>
</evidence>
<proteinExistence type="predicted"/>
<organism evidence="1 2">
    <name type="scientific">Collybia nuda</name>
    <dbReference type="NCBI Taxonomy" id="64659"/>
    <lineage>
        <taxon>Eukaryota</taxon>
        <taxon>Fungi</taxon>
        <taxon>Dikarya</taxon>
        <taxon>Basidiomycota</taxon>
        <taxon>Agaricomycotina</taxon>
        <taxon>Agaricomycetes</taxon>
        <taxon>Agaricomycetidae</taxon>
        <taxon>Agaricales</taxon>
        <taxon>Tricholomatineae</taxon>
        <taxon>Clitocybaceae</taxon>
        <taxon>Collybia</taxon>
    </lineage>
</organism>
<dbReference type="AlphaFoldDB" id="A0A9P5XUL7"/>
<dbReference type="OrthoDB" id="2940489at2759"/>
<dbReference type="EMBL" id="MU150355">
    <property type="protein sequence ID" value="KAF9457878.1"/>
    <property type="molecule type" value="Genomic_DNA"/>
</dbReference>
<keyword evidence="2" id="KW-1185">Reference proteome</keyword>
<dbReference type="Proteomes" id="UP000807353">
    <property type="component" value="Unassembled WGS sequence"/>
</dbReference>